<dbReference type="Proteomes" id="UP000218287">
    <property type="component" value="Chromosome"/>
</dbReference>
<dbReference type="EMBL" id="AP018174">
    <property type="protein sequence ID" value="BAY19592.1"/>
    <property type="molecule type" value="Genomic_DNA"/>
</dbReference>
<dbReference type="InterPro" id="IPR045794">
    <property type="entry name" value="Trypco1"/>
</dbReference>
<accession>A0A1Z4GPZ2</accession>
<dbReference type="NCBIfam" id="NF041216">
    <property type="entry name" value="CU044_2847_fam"/>
    <property type="match status" value="1"/>
</dbReference>
<name>A0A1Z4GPZ2_9CYAN</name>
<feature type="domain" description="Trypsin-co-occurring" evidence="1">
    <location>
        <begin position="11"/>
        <end position="98"/>
    </location>
</feature>
<proteinExistence type="predicted"/>
<gene>
    <name evidence="2" type="ORF">NIES21_54560</name>
</gene>
<evidence type="ECO:0000259" key="1">
    <source>
        <dbReference type="Pfam" id="PF19493"/>
    </source>
</evidence>
<organism evidence="2 3">
    <name type="scientific">Anabaenopsis circularis NIES-21</name>
    <dbReference type="NCBI Taxonomy" id="1085406"/>
    <lineage>
        <taxon>Bacteria</taxon>
        <taxon>Bacillati</taxon>
        <taxon>Cyanobacteriota</taxon>
        <taxon>Cyanophyceae</taxon>
        <taxon>Nostocales</taxon>
        <taxon>Nodulariaceae</taxon>
        <taxon>Anabaenopsis</taxon>
    </lineage>
</organism>
<dbReference type="Pfam" id="PF19493">
    <property type="entry name" value="Trypco1"/>
    <property type="match status" value="1"/>
</dbReference>
<reference evidence="2 3" key="1">
    <citation type="submission" date="2017-06" db="EMBL/GenBank/DDBJ databases">
        <title>Genome sequencing of cyanobaciteial culture collection at National Institute for Environmental Studies (NIES).</title>
        <authorList>
            <person name="Hirose Y."/>
            <person name="Shimura Y."/>
            <person name="Fujisawa T."/>
            <person name="Nakamura Y."/>
            <person name="Kawachi M."/>
        </authorList>
    </citation>
    <scope>NUCLEOTIDE SEQUENCE [LARGE SCALE GENOMIC DNA]</scope>
    <source>
        <strain evidence="2 3">NIES-21</strain>
    </source>
</reference>
<dbReference type="OrthoDB" id="487187at2"/>
<sequence length="109" mass="11802">MEIQSKIITVELADGTNIKVEATPIGDRKSNIQVRQFSEVTEPIAALVKEIAEVLNKVKPDKASVKFGIDIGIESGKLTPVLVKGNDTGNLEITLEWNTVENGCKGVRV</sequence>
<evidence type="ECO:0000313" key="3">
    <source>
        <dbReference type="Proteomes" id="UP000218287"/>
    </source>
</evidence>
<dbReference type="AlphaFoldDB" id="A0A1Z4GPZ2"/>
<keyword evidence="3" id="KW-1185">Reference proteome</keyword>
<protein>
    <recommendedName>
        <fullName evidence="1">Trypsin-co-occurring domain-containing protein</fullName>
    </recommendedName>
</protein>
<evidence type="ECO:0000313" key="2">
    <source>
        <dbReference type="EMBL" id="BAY19592.1"/>
    </source>
</evidence>